<feature type="compositionally biased region" description="Polar residues" evidence="2">
    <location>
        <begin position="28"/>
        <end position="42"/>
    </location>
</feature>
<evidence type="ECO:0000313" key="6">
    <source>
        <dbReference type="Proteomes" id="UP001165289"/>
    </source>
</evidence>
<feature type="domain" description="SH2" evidence="3">
    <location>
        <begin position="496"/>
        <end position="545"/>
    </location>
</feature>
<dbReference type="PANTHER" id="PTHR14149">
    <property type="entry name" value="RAS GTPASE-ACTIVATING PROTEIN WITH IQ MOTIF"/>
    <property type="match status" value="1"/>
</dbReference>
<dbReference type="SUPFAM" id="SSF47576">
    <property type="entry name" value="Calponin-homology domain, CH-domain"/>
    <property type="match status" value="1"/>
</dbReference>
<dbReference type="PROSITE" id="PS50001">
    <property type="entry name" value="SH2"/>
    <property type="match status" value="1"/>
</dbReference>
<organism evidence="5 6">
    <name type="scientific">Oopsacas minuta</name>
    <dbReference type="NCBI Taxonomy" id="111878"/>
    <lineage>
        <taxon>Eukaryota</taxon>
        <taxon>Metazoa</taxon>
        <taxon>Porifera</taxon>
        <taxon>Hexactinellida</taxon>
        <taxon>Hexasterophora</taxon>
        <taxon>Lyssacinosida</taxon>
        <taxon>Leucopsacidae</taxon>
        <taxon>Oopsacas</taxon>
    </lineage>
</organism>
<evidence type="ECO:0000256" key="1">
    <source>
        <dbReference type="PROSITE-ProRule" id="PRU00191"/>
    </source>
</evidence>
<dbReference type="InterPro" id="IPR036860">
    <property type="entry name" value="SH2_dom_sf"/>
</dbReference>
<dbReference type="SUPFAM" id="SSF55550">
    <property type="entry name" value="SH2 domain"/>
    <property type="match status" value="1"/>
</dbReference>
<sequence length="557" mass="63570">MKKRYSFGMCTSESFVIIKTENSDREISNSSPENNFQSEPNNENYLDISSEETDKWKNTLSGKKRSSLFADVKTLEQDGCCSVAYEYLCRMEEFRRYLSFMLNTDLDTLPANLAFEHQLSNGVWLCQLLEEVLPAKDIASKIFDVDHDTYKEEGLVYRHQQNICLFLDNIQELSFPDVLMPTTQEVFVDENRIKLIYTACALAYFLREIELTNHKIDNLEKYLKFDEPVLVEIMTMLESKALDLPSFECLQSLVDDELIYQRLKFDNTPLPSPSLSTSEKSYMTMKPSKHDNSSGDSGPEGHYSNKAMDKGRGSKGYTGTFGPDGEPIYEDADKYIKSEVQVSGDFLDSFDSPPDPLISSTFVSPDKDNNPRRRKLSKSRVHAVPAWGSSQLTMFPSRLEFNLFTCRDNSIRVCMYTKPKIDMIIPTSPSKGMPLNLKPLLEKLKQSVLSGNIEGMMDVLKCKHFQFSSVKDCNSSLYLQALKLELEDSLNKCALAVYYGMKKAQSEKYLAQSEQGSFLLRVGKKSPPSLTFSFRNKRGIKHFKVCQYLYINLSITV</sequence>
<proteinExistence type="predicted"/>
<comment type="caution">
    <text evidence="5">The sequence shown here is derived from an EMBL/GenBank/DDBJ whole genome shotgun (WGS) entry which is preliminary data.</text>
</comment>
<dbReference type="InterPro" id="IPR036872">
    <property type="entry name" value="CH_dom_sf"/>
</dbReference>
<dbReference type="PANTHER" id="PTHR14149:SF14">
    <property type="entry name" value="CALPONIN-HOMOLOGY (CH) DOMAIN-CONTAINING PROTEIN"/>
    <property type="match status" value="1"/>
</dbReference>
<dbReference type="Gene3D" id="3.30.505.10">
    <property type="entry name" value="SH2 domain"/>
    <property type="match status" value="1"/>
</dbReference>
<feature type="region of interest" description="Disordered" evidence="2">
    <location>
        <begin position="270"/>
        <end position="324"/>
    </location>
</feature>
<dbReference type="Pfam" id="PF00017">
    <property type="entry name" value="SH2"/>
    <property type="match status" value="1"/>
</dbReference>
<dbReference type="PROSITE" id="PS50021">
    <property type="entry name" value="CH"/>
    <property type="match status" value="1"/>
</dbReference>
<dbReference type="GO" id="GO:0005938">
    <property type="term" value="C:cell cortex"/>
    <property type="evidence" value="ECO:0007669"/>
    <property type="project" value="TreeGrafter"/>
</dbReference>
<name>A0AAV7KAX5_9METZ</name>
<accession>A0AAV7KAX5</accession>
<dbReference type="AlphaFoldDB" id="A0AAV7KAX5"/>
<gene>
    <name evidence="5" type="ORF">LOD99_15720</name>
</gene>
<dbReference type="Proteomes" id="UP001165289">
    <property type="component" value="Unassembled WGS sequence"/>
</dbReference>
<keyword evidence="6" id="KW-1185">Reference proteome</keyword>
<dbReference type="GO" id="GO:0005096">
    <property type="term" value="F:GTPase activator activity"/>
    <property type="evidence" value="ECO:0007669"/>
    <property type="project" value="TreeGrafter"/>
</dbReference>
<reference evidence="5 6" key="1">
    <citation type="journal article" date="2023" name="BMC Biol.">
        <title>The compact genome of the sponge Oopsacas minuta (Hexactinellida) is lacking key metazoan core genes.</title>
        <authorList>
            <person name="Santini S."/>
            <person name="Schenkelaars Q."/>
            <person name="Jourda C."/>
            <person name="Duchesne M."/>
            <person name="Belahbib H."/>
            <person name="Rocher C."/>
            <person name="Selva M."/>
            <person name="Riesgo A."/>
            <person name="Vervoort M."/>
            <person name="Leys S.P."/>
            <person name="Kodjabachian L."/>
            <person name="Le Bivic A."/>
            <person name="Borchiellini C."/>
            <person name="Claverie J.M."/>
            <person name="Renard E."/>
        </authorList>
    </citation>
    <scope>NUCLEOTIDE SEQUENCE [LARGE SCALE GENOMIC DNA]</scope>
    <source>
        <strain evidence="5">SPO-2</strain>
    </source>
</reference>
<feature type="region of interest" description="Disordered" evidence="2">
    <location>
        <begin position="351"/>
        <end position="377"/>
    </location>
</feature>
<protein>
    <recommendedName>
        <fullName evidence="7">SH2 domain-containing protein</fullName>
    </recommendedName>
</protein>
<dbReference type="Pfam" id="PF00307">
    <property type="entry name" value="CH"/>
    <property type="match status" value="1"/>
</dbReference>
<dbReference type="InterPro" id="IPR000980">
    <property type="entry name" value="SH2"/>
</dbReference>
<dbReference type="GO" id="GO:0005516">
    <property type="term" value="F:calmodulin binding"/>
    <property type="evidence" value="ECO:0007669"/>
    <property type="project" value="TreeGrafter"/>
</dbReference>
<dbReference type="InterPro" id="IPR001715">
    <property type="entry name" value="CH_dom"/>
</dbReference>
<evidence type="ECO:0000256" key="2">
    <source>
        <dbReference type="SAM" id="MobiDB-lite"/>
    </source>
</evidence>
<dbReference type="GO" id="GO:0051015">
    <property type="term" value="F:actin filament binding"/>
    <property type="evidence" value="ECO:0007669"/>
    <property type="project" value="TreeGrafter"/>
</dbReference>
<keyword evidence="1" id="KW-0727">SH2 domain</keyword>
<feature type="domain" description="Calponin-homology (CH)" evidence="4">
    <location>
        <begin position="88"/>
        <end position="206"/>
    </location>
</feature>
<evidence type="ECO:0000259" key="3">
    <source>
        <dbReference type="PROSITE" id="PS50001"/>
    </source>
</evidence>
<evidence type="ECO:0000259" key="4">
    <source>
        <dbReference type="PROSITE" id="PS50021"/>
    </source>
</evidence>
<dbReference type="GO" id="GO:1903479">
    <property type="term" value="P:mitotic actomyosin contractile ring assembly actin filament organization"/>
    <property type="evidence" value="ECO:0007669"/>
    <property type="project" value="TreeGrafter"/>
</dbReference>
<dbReference type="Gene3D" id="1.10.418.10">
    <property type="entry name" value="Calponin-like domain"/>
    <property type="match status" value="1"/>
</dbReference>
<evidence type="ECO:0008006" key="7">
    <source>
        <dbReference type="Google" id="ProtNLM"/>
    </source>
</evidence>
<feature type="region of interest" description="Disordered" evidence="2">
    <location>
        <begin position="23"/>
        <end position="42"/>
    </location>
</feature>
<feature type="compositionally biased region" description="Low complexity" evidence="2">
    <location>
        <begin position="351"/>
        <end position="360"/>
    </location>
</feature>
<evidence type="ECO:0000313" key="5">
    <source>
        <dbReference type="EMBL" id="KAI6658005.1"/>
    </source>
</evidence>
<dbReference type="EMBL" id="JAKMXF010000110">
    <property type="protein sequence ID" value="KAI6658005.1"/>
    <property type="molecule type" value="Genomic_DNA"/>
</dbReference>
<dbReference type="CDD" id="cd00173">
    <property type="entry name" value="SH2"/>
    <property type="match status" value="1"/>
</dbReference>